<protein>
    <submittedName>
        <fullName evidence="2">Uncharacterized protein</fullName>
    </submittedName>
</protein>
<keyword evidence="1" id="KW-0812">Transmembrane</keyword>
<keyword evidence="1" id="KW-1133">Transmembrane helix</keyword>
<organism evidence="2 3">
    <name type="scientific">Candidatus Wolfebacteria bacterium RIFCSPLOWO2_01_FULL_45_19</name>
    <dbReference type="NCBI Taxonomy" id="1802557"/>
    <lineage>
        <taxon>Bacteria</taxon>
        <taxon>Candidatus Wolfeibacteriota</taxon>
    </lineage>
</organism>
<feature type="transmembrane region" description="Helical" evidence="1">
    <location>
        <begin position="102"/>
        <end position="121"/>
    </location>
</feature>
<evidence type="ECO:0000313" key="3">
    <source>
        <dbReference type="Proteomes" id="UP000178946"/>
    </source>
</evidence>
<dbReference type="EMBL" id="MGIR01000001">
    <property type="protein sequence ID" value="OGM91658.1"/>
    <property type="molecule type" value="Genomic_DNA"/>
</dbReference>
<name>A0A1F8DUZ8_9BACT</name>
<proteinExistence type="predicted"/>
<sequence>MVSKLDSFLLEKIEKFAQKTERITGWSCFWLARICSAYVVMFGLWKINEEGVSFWNILLIAGWSLVYFLYIPIMEKQCYDAQKKGGSNPIKASNLLGFFRRINVFLLVLLFISSLILLISIPAPSPELSELQIYLEAFDFLVICLFFYFISCDPLKPGEEKQKEKIPDGKPA</sequence>
<dbReference type="AlphaFoldDB" id="A0A1F8DUZ8"/>
<feature type="transmembrane region" description="Helical" evidence="1">
    <location>
        <begin position="53"/>
        <end position="73"/>
    </location>
</feature>
<dbReference type="Proteomes" id="UP000178946">
    <property type="component" value="Unassembled WGS sequence"/>
</dbReference>
<gene>
    <name evidence="2" type="ORF">A3A20_01835</name>
</gene>
<reference evidence="2 3" key="1">
    <citation type="journal article" date="2016" name="Nat. Commun.">
        <title>Thousands of microbial genomes shed light on interconnected biogeochemical processes in an aquifer system.</title>
        <authorList>
            <person name="Anantharaman K."/>
            <person name="Brown C.T."/>
            <person name="Hug L.A."/>
            <person name="Sharon I."/>
            <person name="Castelle C.J."/>
            <person name="Probst A.J."/>
            <person name="Thomas B.C."/>
            <person name="Singh A."/>
            <person name="Wilkins M.J."/>
            <person name="Karaoz U."/>
            <person name="Brodie E.L."/>
            <person name="Williams K.H."/>
            <person name="Hubbard S.S."/>
            <person name="Banfield J.F."/>
        </authorList>
    </citation>
    <scope>NUCLEOTIDE SEQUENCE [LARGE SCALE GENOMIC DNA]</scope>
</reference>
<comment type="caution">
    <text evidence="2">The sequence shown here is derived from an EMBL/GenBank/DDBJ whole genome shotgun (WGS) entry which is preliminary data.</text>
</comment>
<keyword evidence="1" id="KW-0472">Membrane</keyword>
<feature type="transmembrane region" description="Helical" evidence="1">
    <location>
        <begin position="133"/>
        <end position="151"/>
    </location>
</feature>
<accession>A0A1F8DUZ8</accession>
<evidence type="ECO:0000313" key="2">
    <source>
        <dbReference type="EMBL" id="OGM91658.1"/>
    </source>
</evidence>
<feature type="transmembrane region" description="Helical" evidence="1">
    <location>
        <begin position="28"/>
        <end position="47"/>
    </location>
</feature>
<evidence type="ECO:0000256" key="1">
    <source>
        <dbReference type="SAM" id="Phobius"/>
    </source>
</evidence>